<evidence type="ECO:0000256" key="4">
    <source>
        <dbReference type="ARBA" id="ARBA00022692"/>
    </source>
</evidence>
<feature type="transmembrane region" description="Helical" evidence="7">
    <location>
        <begin position="141"/>
        <end position="166"/>
    </location>
</feature>
<comment type="similarity">
    <text evidence="2">Belongs to the bacterial sugar transferase family.</text>
</comment>
<evidence type="ECO:0000259" key="8">
    <source>
        <dbReference type="Pfam" id="PF02397"/>
    </source>
</evidence>
<evidence type="ECO:0000256" key="2">
    <source>
        <dbReference type="ARBA" id="ARBA00006464"/>
    </source>
</evidence>
<evidence type="ECO:0000313" key="12">
    <source>
        <dbReference type="Proteomes" id="UP001177341"/>
    </source>
</evidence>
<dbReference type="Pfam" id="PF13727">
    <property type="entry name" value="CoA_binding_3"/>
    <property type="match status" value="1"/>
</dbReference>
<reference evidence="9" key="1">
    <citation type="submission" date="2023-07" db="EMBL/GenBank/DDBJ databases">
        <title>Genome content predicts the carbon catabolic preferences of heterotrophic bacteria.</title>
        <authorList>
            <person name="Gralka M."/>
        </authorList>
    </citation>
    <scope>NUCLEOTIDE SEQUENCE</scope>
    <source>
        <strain evidence="10">5G01</strain>
        <strain evidence="9">I2M16</strain>
    </source>
</reference>
<feature type="transmembrane region" description="Helical" evidence="7">
    <location>
        <begin position="50"/>
        <end position="71"/>
    </location>
</feature>
<sequence>MEKVSASAYTRSDSIALDAANLNDKKGSKRNGSLFVGKFRLFNHYVHGQFLLLAATEFVALSALMSFLSGWQVEGLGDAIRMLFPPLMLAFFLSSVGLYDTRQRADSAYVLKRIFAALILSTISLYLINVVTVWIRGYPLFTLGITAAAASAIVILLIRAAFYRWVDGILLKRRILVYGTGHRASHINRLRRKADRRGFELVGFVEASSHETGEALVDGAKVVTHQACLSEWAVEHNIDEIIIAMDDRRQSLHVDQLLRCRMSGIAINDMLDFFERERGVIELDLFNPGWMIYSRGFNPDAWRAIKKRFIDLLASVFLITLFSPFILVTALAIWIESKGKGPIFYKQQRVGKNGLPFDVYKFRSMRTDAESSGKVQWAQKNDPRVTRVGNIIRKFRIDELPQLWNVLIGDMSLVGPRPERPQFVDHLNDLNALYGERHRVSPGVTGWAQLCYPYGASDEDSLQKLQYDLYYVKNHSFFLDMYILIQTVEVVLFQKGSR</sequence>
<accession>A0AAW7XJ73</accession>
<dbReference type="AlphaFoldDB" id="A0AAW7XJ73"/>
<evidence type="ECO:0000256" key="1">
    <source>
        <dbReference type="ARBA" id="ARBA00004141"/>
    </source>
</evidence>
<feature type="transmembrane region" description="Helical" evidence="7">
    <location>
        <begin position="83"/>
        <end position="102"/>
    </location>
</feature>
<dbReference type="InterPro" id="IPR017475">
    <property type="entry name" value="EPS_sugar_tfrase"/>
</dbReference>
<evidence type="ECO:0000256" key="7">
    <source>
        <dbReference type="SAM" id="Phobius"/>
    </source>
</evidence>
<keyword evidence="3" id="KW-0808">Transferase</keyword>
<dbReference type="InterPro" id="IPR003362">
    <property type="entry name" value="Bact_transf"/>
</dbReference>
<dbReference type="GO" id="GO:0089702">
    <property type="term" value="F:undecaprenyl-phosphate glucose phosphotransferase activity"/>
    <property type="evidence" value="ECO:0007669"/>
    <property type="project" value="TreeGrafter"/>
</dbReference>
<dbReference type="InterPro" id="IPR017464">
    <property type="entry name" value="Sugar_tfrase_EpsB_2"/>
</dbReference>
<dbReference type="Proteomes" id="UP001169862">
    <property type="component" value="Unassembled WGS sequence"/>
</dbReference>
<dbReference type="EMBL" id="JAUYVO010000003">
    <property type="protein sequence ID" value="MDP2521934.1"/>
    <property type="molecule type" value="Genomic_DNA"/>
</dbReference>
<dbReference type="Pfam" id="PF02397">
    <property type="entry name" value="Bac_transf"/>
    <property type="match status" value="1"/>
</dbReference>
<evidence type="ECO:0000313" key="10">
    <source>
        <dbReference type="EMBL" id="MDP2521934.1"/>
    </source>
</evidence>
<dbReference type="EMBL" id="JAUOPG010000008">
    <property type="protein sequence ID" value="MDO6454466.1"/>
    <property type="molecule type" value="Genomic_DNA"/>
</dbReference>
<name>A0AAW7XJ73_9GAMM</name>
<dbReference type="GO" id="GO:0009242">
    <property type="term" value="P:colanic acid biosynthetic process"/>
    <property type="evidence" value="ECO:0007669"/>
    <property type="project" value="TreeGrafter"/>
</dbReference>
<dbReference type="PANTHER" id="PTHR30576">
    <property type="entry name" value="COLANIC BIOSYNTHESIS UDP-GLUCOSE LIPID CARRIER TRANSFERASE"/>
    <property type="match status" value="1"/>
</dbReference>
<keyword evidence="5 7" id="KW-1133">Transmembrane helix</keyword>
<evidence type="ECO:0000313" key="11">
    <source>
        <dbReference type="Proteomes" id="UP001169862"/>
    </source>
</evidence>
<evidence type="ECO:0000313" key="9">
    <source>
        <dbReference type="EMBL" id="MDO6454466.1"/>
    </source>
</evidence>
<dbReference type="InterPro" id="IPR036291">
    <property type="entry name" value="NAD(P)-bd_dom_sf"/>
</dbReference>
<protein>
    <submittedName>
        <fullName evidence="9">TIGR03013 family PEP-CTERM/XrtA system glycosyltransferase</fullName>
    </submittedName>
</protein>
<proteinExistence type="inferred from homology"/>
<gene>
    <name evidence="9" type="ORF">Q4490_12900</name>
    <name evidence="10" type="ORF">Q8W30_05055</name>
</gene>
<dbReference type="NCBIfam" id="TIGR03025">
    <property type="entry name" value="EPS_sugtrans"/>
    <property type="match status" value="1"/>
</dbReference>
<dbReference type="Gene3D" id="3.40.50.720">
    <property type="entry name" value="NAD(P)-binding Rossmann-like Domain"/>
    <property type="match status" value="1"/>
</dbReference>
<dbReference type="GO" id="GO:0016020">
    <property type="term" value="C:membrane"/>
    <property type="evidence" value="ECO:0007669"/>
    <property type="project" value="UniProtKB-SubCell"/>
</dbReference>
<dbReference type="PANTHER" id="PTHR30576:SF21">
    <property type="entry name" value="UDP-GLUCOSE:UNDECAPRENYL-PHOSPHATE GLUCOSE-1-PHOSPHATE TRANSFERASE"/>
    <property type="match status" value="1"/>
</dbReference>
<keyword evidence="12" id="KW-1185">Reference proteome</keyword>
<evidence type="ECO:0000256" key="3">
    <source>
        <dbReference type="ARBA" id="ARBA00022679"/>
    </source>
</evidence>
<dbReference type="NCBIfam" id="TIGR03013">
    <property type="entry name" value="EpsB_2"/>
    <property type="match status" value="1"/>
</dbReference>
<keyword evidence="6 7" id="KW-0472">Membrane</keyword>
<feature type="transmembrane region" description="Helical" evidence="7">
    <location>
        <begin position="312"/>
        <end position="335"/>
    </location>
</feature>
<comment type="caution">
    <text evidence="9">The sequence shown here is derived from an EMBL/GenBank/DDBJ whole genome shotgun (WGS) entry which is preliminary data.</text>
</comment>
<comment type="subcellular location">
    <subcellularLocation>
        <location evidence="1">Membrane</location>
        <topology evidence="1">Multi-pass membrane protein</topology>
    </subcellularLocation>
</comment>
<dbReference type="SUPFAM" id="SSF51735">
    <property type="entry name" value="NAD(P)-binding Rossmann-fold domains"/>
    <property type="match status" value="1"/>
</dbReference>
<dbReference type="Proteomes" id="UP001177341">
    <property type="component" value="Unassembled WGS sequence"/>
</dbReference>
<evidence type="ECO:0000256" key="6">
    <source>
        <dbReference type="ARBA" id="ARBA00023136"/>
    </source>
</evidence>
<keyword evidence="4 7" id="KW-0812">Transmembrane</keyword>
<dbReference type="RefSeq" id="WP_170870311.1">
    <property type="nucleotide sequence ID" value="NZ_CAXHZV010000012.1"/>
</dbReference>
<evidence type="ECO:0000256" key="5">
    <source>
        <dbReference type="ARBA" id="ARBA00022989"/>
    </source>
</evidence>
<feature type="transmembrane region" description="Helical" evidence="7">
    <location>
        <begin position="114"/>
        <end position="135"/>
    </location>
</feature>
<organism evidence="9 11">
    <name type="scientific">Neptunomonas phycophila</name>
    <dbReference type="NCBI Taxonomy" id="1572645"/>
    <lineage>
        <taxon>Bacteria</taxon>
        <taxon>Pseudomonadati</taxon>
        <taxon>Pseudomonadota</taxon>
        <taxon>Gammaproteobacteria</taxon>
        <taxon>Oceanospirillales</taxon>
        <taxon>Oceanospirillaceae</taxon>
        <taxon>Neptunomonas</taxon>
    </lineage>
</organism>
<feature type="domain" description="Bacterial sugar transferase" evidence="8">
    <location>
        <begin position="307"/>
        <end position="492"/>
    </location>
</feature>